<feature type="compositionally biased region" description="Low complexity" evidence="1">
    <location>
        <begin position="631"/>
        <end position="642"/>
    </location>
</feature>
<dbReference type="HOGENOM" id="CLU_394066_0_0_1"/>
<evidence type="ECO:0000313" key="4">
    <source>
        <dbReference type="Proteomes" id="UP000000759"/>
    </source>
</evidence>
<evidence type="ECO:0000256" key="1">
    <source>
        <dbReference type="SAM" id="MobiDB-lite"/>
    </source>
</evidence>
<proteinExistence type="predicted"/>
<evidence type="ECO:0000259" key="2">
    <source>
        <dbReference type="Pfam" id="PF20710"/>
    </source>
</evidence>
<feature type="region of interest" description="Disordered" evidence="1">
    <location>
        <begin position="608"/>
        <end position="654"/>
    </location>
</feature>
<feature type="region of interest" description="Disordered" evidence="1">
    <location>
        <begin position="367"/>
        <end position="404"/>
    </location>
</feature>
<protein>
    <recommendedName>
        <fullName evidence="2">DUF6824 domain-containing protein</fullName>
    </recommendedName>
</protein>
<dbReference type="PaxDb" id="2850-Phatr45275"/>
<dbReference type="EMBL" id="CM000609">
    <property type="protein sequence ID" value="EEC49092.1"/>
    <property type="molecule type" value="Genomic_DNA"/>
</dbReference>
<reference evidence="4" key="2">
    <citation type="submission" date="2008-08" db="EMBL/GenBank/DDBJ databases">
        <authorList>
            <consortium name="Diatom Consortium"/>
            <person name="Grigoriev I."/>
            <person name="Grimwood J."/>
            <person name="Kuo A."/>
            <person name="Otillar R.P."/>
            <person name="Salamov A."/>
            <person name="Detter J.C."/>
            <person name="Lindquist E."/>
            <person name="Shapiro H."/>
            <person name="Lucas S."/>
            <person name="Glavina del Rio T."/>
            <person name="Pitluck S."/>
            <person name="Rokhsar D."/>
            <person name="Bowler C."/>
        </authorList>
    </citation>
    <scope>GENOME REANNOTATION</scope>
    <source>
        <strain evidence="4">CCAP 1055/1</strain>
    </source>
</reference>
<dbReference type="KEGG" id="pti:PHATRDRAFT_45275"/>
<feature type="region of interest" description="Disordered" evidence="1">
    <location>
        <begin position="183"/>
        <end position="282"/>
    </location>
</feature>
<evidence type="ECO:0000313" key="3">
    <source>
        <dbReference type="EMBL" id="EEC49092.1"/>
    </source>
</evidence>
<dbReference type="InterPro" id="IPR049227">
    <property type="entry name" value="DUF6824"/>
</dbReference>
<dbReference type="eggNOG" id="ENOG502SNWH">
    <property type="taxonomic scope" value="Eukaryota"/>
</dbReference>
<organism evidence="3 4">
    <name type="scientific">Phaeodactylum tricornutum (strain CCAP 1055/1)</name>
    <dbReference type="NCBI Taxonomy" id="556484"/>
    <lineage>
        <taxon>Eukaryota</taxon>
        <taxon>Sar</taxon>
        <taxon>Stramenopiles</taxon>
        <taxon>Ochrophyta</taxon>
        <taxon>Bacillariophyta</taxon>
        <taxon>Bacillariophyceae</taxon>
        <taxon>Bacillariophycidae</taxon>
        <taxon>Naviculales</taxon>
        <taxon>Phaeodactylaceae</taxon>
        <taxon>Phaeodactylum</taxon>
    </lineage>
</organism>
<reference evidence="3 4" key="1">
    <citation type="journal article" date="2008" name="Nature">
        <title>The Phaeodactylum genome reveals the evolutionary history of diatom genomes.</title>
        <authorList>
            <person name="Bowler C."/>
            <person name="Allen A.E."/>
            <person name="Badger J.H."/>
            <person name="Grimwood J."/>
            <person name="Jabbari K."/>
            <person name="Kuo A."/>
            <person name="Maheswari U."/>
            <person name="Martens C."/>
            <person name="Maumus F."/>
            <person name="Otillar R.P."/>
            <person name="Rayko E."/>
            <person name="Salamov A."/>
            <person name="Vandepoele K."/>
            <person name="Beszteri B."/>
            <person name="Gruber A."/>
            <person name="Heijde M."/>
            <person name="Katinka M."/>
            <person name="Mock T."/>
            <person name="Valentin K."/>
            <person name="Verret F."/>
            <person name="Berges J.A."/>
            <person name="Brownlee C."/>
            <person name="Cadoret J.P."/>
            <person name="Chiovitti A."/>
            <person name="Choi C.J."/>
            <person name="Coesel S."/>
            <person name="De Martino A."/>
            <person name="Detter J.C."/>
            <person name="Durkin C."/>
            <person name="Falciatore A."/>
            <person name="Fournet J."/>
            <person name="Haruta M."/>
            <person name="Huysman M.J."/>
            <person name="Jenkins B.D."/>
            <person name="Jiroutova K."/>
            <person name="Jorgensen R.E."/>
            <person name="Joubert Y."/>
            <person name="Kaplan A."/>
            <person name="Kroger N."/>
            <person name="Kroth P.G."/>
            <person name="La Roche J."/>
            <person name="Lindquist E."/>
            <person name="Lommer M."/>
            <person name="Martin-Jezequel V."/>
            <person name="Lopez P.J."/>
            <person name="Lucas S."/>
            <person name="Mangogna M."/>
            <person name="McGinnis K."/>
            <person name="Medlin L.K."/>
            <person name="Montsant A."/>
            <person name="Oudot-Le Secq M.P."/>
            <person name="Napoli C."/>
            <person name="Obornik M."/>
            <person name="Parker M.S."/>
            <person name="Petit J.L."/>
            <person name="Porcel B.M."/>
            <person name="Poulsen N."/>
            <person name="Robison M."/>
            <person name="Rychlewski L."/>
            <person name="Rynearson T.A."/>
            <person name="Schmutz J."/>
            <person name="Shapiro H."/>
            <person name="Siaut M."/>
            <person name="Stanley M."/>
            <person name="Sussman M.R."/>
            <person name="Taylor A.R."/>
            <person name="Vardi A."/>
            <person name="von Dassow P."/>
            <person name="Vyverman W."/>
            <person name="Willis A."/>
            <person name="Wyrwicz L.S."/>
            <person name="Rokhsar D.S."/>
            <person name="Weissenbach J."/>
            <person name="Armbrust E.V."/>
            <person name="Green B.R."/>
            <person name="Van de Peer Y."/>
            <person name="Grigoriev I.V."/>
        </authorList>
    </citation>
    <scope>NUCLEOTIDE SEQUENCE [LARGE SCALE GENOMIC DNA]</scope>
    <source>
        <strain evidence="3 4">CCAP 1055/1</strain>
    </source>
</reference>
<feature type="compositionally biased region" description="Basic and acidic residues" evidence="1">
    <location>
        <begin position="570"/>
        <end position="583"/>
    </location>
</feature>
<dbReference type="AlphaFoldDB" id="B7FX36"/>
<feature type="region of interest" description="Disordered" evidence="1">
    <location>
        <begin position="1"/>
        <end position="71"/>
    </location>
</feature>
<dbReference type="Pfam" id="PF20710">
    <property type="entry name" value="DUF6824"/>
    <property type="match status" value="1"/>
</dbReference>
<dbReference type="RefSeq" id="XP_002179269.1">
    <property type="nucleotide sequence ID" value="XM_002179233.1"/>
</dbReference>
<feature type="compositionally biased region" description="Basic and acidic residues" evidence="1">
    <location>
        <begin position="1"/>
        <end position="12"/>
    </location>
</feature>
<dbReference type="InParanoid" id="B7FX36"/>
<dbReference type="OrthoDB" id="48009at2759"/>
<gene>
    <name evidence="3" type="ORF">PHATRDRAFT_45275</name>
</gene>
<accession>B7FX36</accession>
<sequence length="700" mass="76704">MPSGVVEERLESAMRSPKARNNPPGGSAGLRKQRLMRASGSRASDSSEQEGFEVVRGNAHGSKGVAQSPVHHSDQNVFRHPQAAHPHPMHGSLGVSPIPHGAYAHASGSWGYGPPRRPQPHGDYPPPYPVPSYNPNTSFDDGYHRTAHYTPHVKYPPPGRRYPTDDVNVISPHHRVAELGSYRAKHGAHGPPPRGPHYYQYPPTSPVSRPGNGSAGPPRVHQYAMRRGEGSWHPHPPPHSMGGKMARHRPPIVNESSFDSEHNSREPTPLAKRQAALPPMSQSSLDPCDRFYGGGASWNSFDSVGVSSNFDDRHYGYSPPPDLPYGTAYSSGGLYRADSFLVARNFSMPHAEYSFSIDEEERLLKDYHPDRDRSGVNEVTPAKSSKPRSKSGTPVASNRSKHDMHLPKAAKEIDFVVTDPPMEPITPPGTESVCESLNDVNHFDVLCGRGGGTNSQVGNRRFRKLVQDFQPIYLLARRKEKPLLARTIVLIIRKRGGRFLRKDDETGELIEVGDVKAEAKTSQALREGLDVRATKNGASNIGKKNKSSSASLADSVEDDEALLSNADVIMSRDETETHSRISKNESSAAMESPPVLPRLQEDRVHAGVVYPHSTDQQESRKRRRTRPLTAPSDSFFPDFCPPRADIARPGEEDEDDLLEEASINYDQESSPTDGCGSIALDVVTGAATGSFCLGPTTWRP</sequence>
<name>B7FX36_PHATC</name>
<dbReference type="GeneID" id="7200138"/>
<feature type="domain" description="DUF6824" evidence="2">
    <location>
        <begin position="444"/>
        <end position="527"/>
    </location>
</feature>
<feature type="region of interest" description="Disordered" evidence="1">
    <location>
        <begin position="536"/>
        <end position="595"/>
    </location>
</feature>
<keyword evidence="4" id="KW-1185">Reference proteome</keyword>
<dbReference type="Proteomes" id="UP000000759">
    <property type="component" value="Chromosome 6"/>
</dbReference>